<comment type="caution">
    <text evidence="1">The sequence shown here is derived from an EMBL/GenBank/DDBJ whole genome shotgun (WGS) entry which is preliminary data.</text>
</comment>
<dbReference type="Proteomes" id="UP001589887">
    <property type="component" value="Unassembled WGS sequence"/>
</dbReference>
<reference evidence="1 2" key="1">
    <citation type="submission" date="2024-09" db="EMBL/GenBank/DDBJ databases">
        <authorList>
            <person name="Sun Q."/>
            <person name="Mori K."/>
        </authorList>
    </citation>
    <scope>NUCLEOTIDE SEQUENCE [LARGE SCALE GENOMIC DNA]</scope>
    <source>
        <strain evidence="1 2">JCM 4557</strain>
    </source>
</reference>
<dbReference type="RefSeq" id="WP_394318119.1">
    <property type="nucleotide sequence ID" value="NZ_JBHMQV010000009.1"/>
</dbReference>
<keyword evidence="2" id="KW-1185">Reference proteome</keyword>
<accession>A0ABV6TE99</accession>
<name>A0ABV6TE99_9ACTN</name>
<evidence type="ECO:0000313" key="2">
    <source>
        <dbReference type="Proteomes" id="UP001589887"/>
    </source>
</evidence>
<evidence type="ECO:0008006" key="3">
    <source>
        <dbReference type="Google" id="ProtNLM"/>
    </source>
</evidence>
<sequence>MVASCAVAACVAIGGAAGYATTAGGTERARSGRAELPVQAYLLSYQQRDDVNRAYERLVERCMRERGAPIQALTHVRPPLKDLLARRYGLTDLEQAEQYGYGLPPSRDAAPPTAPKLTTAQRRVYDGASGGGQPRGCVDWAVRQLGDTSRARDTPFAMKLQRGTWDASAKDPRVVAAVARWSSCMSGRGYHLSSPVDAPVKEAADKAAERAQATAEVRCNRSSGVVREWFAVEAVYQGQAIERDKGTLTAERSAALRVVDRARAVLDG</sequence>
<dbReference type="EMBL" id="JBHMQV010000009">
    <property type="protein sequence ID" value="MFC0844107.1"/>
    <property type="molecule type" value="Genomic_DNA"/>
</dbReference>
<gene>
    <name evidence="1" type="ORF">ACFH04_10340</name>
</gene>
<proteinExistence type="predicted"/>
<organism evidence="1 2">
    <name type="scientific">Streptomyces noboritoensis</name>
    <dbReference type="NCBI Taxonomy" id="67337"/>
    <lineage>
        <taxon>Bacteria</taxon>
        <taxon>Bacillati</taxon>
        <taxon>Actinomycetota</taxon>
        <taxon>Actinomycetes</taxon>
        <taxon>Kitasatosporales</taxon>
        <taxon>Streptomycetaceae</taxon>
        <taxon>Streptomyces</taxon>
    </lineage>
</organism>
<protein>
    <recommendedName>
        <fullName evidence="3">PknH-like extracellular domain-containing protein</fullName>
    </recommendedName>
</protein>
<evidence type="ECO:0000313" key="1">
    <source>
        <dbReference type="EMBL" id="MFC0844107.1"/>
    </source>
</evidence>